<protein>
    <submittedName>
        <fullName evidence="1">HCP-like protein</fullName>
    </submittedName>
</protein>
<dbReference type="SMART" id="SM00671">
    <property type="entry name" value="SEL1"/>
    <property type="match status" value="2"/>
</dbReference>
<sequence>METKFSKSNISVTDIVNTENCSYCNKPFTEELWCKECINSLEKSAENGNKVAIFNLAKRYYNGKGTEKNLEKAFYWYQKAAENGDENVMNYLANCYYNGKGTEKNLEKAFYWYQKAAENGVKE</sequence>
<organism evidence="1 2">
    <name type="scientific">Rhizophagus irregularis</name>
    <dbReference type="NCBI Taxonomy" id="588596"/>
    <lineage>
        <taxon>Eukaryota</taxon>
        <taxon>Fungi</taxon>
        <taxon>Fungi incertae sedis</taxon>
        <taxon>Mucoromycota</taxon>
        <taxon>Glomeromycotina</taxon>
        <taxon>Glomeromycetes</taxon>
        <taxon>Glomerales</taxon>
        <taxon>Glomeraceae</taxon>
        <taxon>Rhizophagus</taxon>
    </lineage>
</organism>
<gene>
    <name evidence="1" type="ORF">RhiirA1_356253</name>
</gene>
<dbReference type="InterPro" id="IPR011990">
    <property type="entry name" value="TPR-like_helical_dom_sf"/>
</dbReference>
<dbReference type="PANTHER" id="PTHR43628:SF1">
    <property type="entry name" value="CHITIN SYNTHASE REGULATORY FACTOR 2-RELATED"/>
    <property type="match status" value="1"/>
</dbReference>
<dbReference type="InterPro" id="IPR052945">
    <property type="entry name" value="Mitotic_Regulator"/>
</dbReference>
<reference evidence="1 2" key="2">
    <citation type="submission" date="2017-10" db="EMBL/GenBank/DDBJ databases">
        <title>Genome analyses suggest a sexual origin of heterokaryosis in a supposedly ancient asexual fungus.</title>
        <authorList>
            <person name="Corradi N."/>
            <person name="Sedzielewska K."/>
            <person name="Noel J."/>
            <person name="Charron P."/>
            <person name="Farinelli L."/>
            <person name="Marton T."/>
            <person name="Kruger M."/>
            <person name="Pelin A."/>
            <person name="Brachmann A."/>
            <person name="Corradi N."/>
        </authorList>
    </citation>
    <scope>NUCLEOTIDE SEQUENCE [LARGE SCALE GENOMIC DNA]</scope>
    <source>
        <strain evidence="1 2">A1</strain>
    </source>
</reference>
<proteinExistence type="predicted"/>
<dbReference type="EMBL" id="LLXH01006807">
    <property type="protein sequence ID" value="PKC51876.1"/>
    <property type="molecule type" value="Genomic_DNA"/>
</dbReference>
<accession>A0A2N0QLD6</accession>
<dbReference type="Proteomes" id="UP000232688">
    <property type="component" value="Unassembled WGS sequence"/>
</dbReference>
<feature type="non-terminal residue" evidence="1">
    <location>
        <position position="123"/>
    </location>
</feature>
<dbReference type="SUPFAM" id="SSF81901">
    <property type="entry name" value="HCP-like"/>
    <property type="match status" value="1"/>
</dbReference>
<evidence type="ECO:0000313" key="1">
    <source>
        <dbReference type="EMBL" id="PKC51876.1"/>
    </source>
</evidence>
<dbReference type="AlphaFoldDB" id="A0A2N0QLD6"/>
<name>A0A2N0QLD6_9GLOM</name>
<dbReference type="InterPro" id="IPR006597">
    <property type="entry name" value="Sel1-like"/>
</dbReference>
<dbReference type="VEuPathDB" id="FungiDB:FUN_009714"/>
<dbReference type="VEuPathDB" id="FungiDB:RhiirA1_356253"/>
<evidence type="ECO:0000313" key="2">
    <source>
        <dbReference type="Proteomes" id="UP000232688"/>
    </source>
</evidence>
<dbReference type="PANTHER" id="PTHR43628">
    <property type="entry name" value="ACTIVATOR OF C KINASE PROTEIN 1-RELATED"/>
    <property type="match status" value="1"/>
</dbReference>
<reference evidence="1 2" key="1">
    <citation type="submission" date="2017-10" db="EMBL/GenBank/DDBJ databases">
        <title>Extensive intraspecific genome diversity in a model arbuscular mycorrhizal fungus.</title>
        <authorList>
            <person name="Chen E.C.H."/>
            <person name="Morin E."/>
            <person name="Baudet D."/>
            <person name="Noel J."/>
            <person name="Ndikumana S."/>
            <person name="Charron P."/>
            <person name="St-Onge C."/>
            <person name="Giorgi J."/>
            <person name="Grigoriev I.V."/>
            <person name="Roux C."/>
            <person name="Martin F.M."/>
            <person name="Corradi N."/>
        </authorList>
    </citation>
    <scope>NUCLEOTIDE SEQUENCE [LARGE SCALE GENOMIC DNA]</scope>
    <source>
        <strain evidence="1 2">A1</strain>
    </source>
</reference>
<dbReference type="Gene3D" id="1.25.40.10">
    <property type="entry name" value="Tetratricopeptide repeat domain"/>
    <property type="match status" value="1"/>
</dbReference>
<dbReference type="Pfam" id="PF08238">
    <property type="entry name" value="Sel1"/>
    <property type="match status" value="2"/>
</dbReference>
<comment type="caution">
    <text evidence="1">The sequence shown here is derived from an EMBL/GenBank/DDBJ whole genome shotgun (WGS) entry which is preliminary data.</text>
</comment>